<dbReference type="InterPro" id="IPR020835">
    <property type="entry name" value="Catalase_sf"/>
</dbReference>
<protein>
    <recommendedName>
        <fullName evidence="3">Catalase</fullName>
    </recommendedName>
</protein>
<reference evidence="1" key="1">
    <citation type="journal article" date="2020" name="Nat. Commun.">
        <title>Large-scale genome sequencing of mycorrhizal fungi provides insights into the early evolution of symbiotic traits.</title>
        <authorList>
            <person name="Miyauchi S."/>
            <person name="Kiss E."/>
            <person name="Kuo A."/>
            <person name="Drula E."/>
            <person name="Kohler A."/>
            <person name="Sanchez-Garcia M."/>
            <person name="Morin E."/>
            <person name="Andreopoulos B."/>
            <person name="Barry K.W."/>
            <person name="Bonito G."/>
            <person name="Buee M."/>
            <person name="Carver A."/>
            <person name="Chen C."/>
            <person name="Cichocki N."/>
            <person name="Clum A."/>
            <person name="Culley D."/>
            <person name="Crous P.W."/>
            <person name="Fauchery L."/>
            <person name="Girlanda M."/>
            <person name="Hayes R.D."/>
            <person name="Keri Z."/>
            <person name="LaButti K."/>
            <person name="Lipzen A."/>
            <person name="Lombard V."/>
            <person name="Magnuson J."/>
            <person name="Maillard F."/>
            <person name="Murat C."/>
            <person name="Nolan M."/>
            <person name="Ohm R.A."/>
            <person name="Pangilinan J."/>
            <person name="Pereira M.F."/>
            <person name="Perotto S."/>
            <person name="Peter M."/>
            <person name="Pfister S."/>
            <person name="Riley R."/>
            <person name="Sitrit Y."/>
            <person name="Stielow J.B."/>
            <person name="Szollosi G."/>
            <person name="Zifcakova L."/>
            <person name="Stursova M."/>
            <person name="Spatafora J.W."/>
            <person name="Tedersoo L."/>
            <person name="Vaario L.M."/>
            <person name="Yamada A."/>
            <person name="Yan M."/>
            <person name="Wang P."/>
            <person name="Xu J."/>
            <person name="Bruns T."/>
            <person name="Baldrian P."/>
            <person name="Vilgalys R."/>
            <person name="Dunand C."/>
            <person name="Henrissat B."/>
            <person name="Grigoriev I.V."/>
            <person name="Hibbett D."/>
            <person name="Nagy L.G."/>
            <person name="Martin F.M."/>
        </authorList>
    </citation>
    <scope>NUCLEOTIDE SEQUENCE</scope>
    <source>
        <strain evidence="1">UP504</strain>
    </source>
</reference>
<name>A0A9P6DRC8_9AGAM</name>
<evidence type="ECO:0000313" key="2">
    <source>
        <dbReference type="Proteomes" id="UP000886523"/>
    </source>
</evidence>
<keyword evidence="2" id="KW-1185">Reference proteome</keyword>
<sequence>MPLPTDEKLLALSEDLITGFQDLFGKHPGFRPNHARGVLLTGTFVPSPFAAALSSAPHFNRSSVPVTVRFSSATGLPLISDTDPDANPRSLSIRFHLGDRVHTDIISHSVDSFVAGTGEDFLELLRANIAFAREKYYGVHAYKFTDDSEDRKERFARYRLTPDAGVDHLDDATTKTKDSDYLFNEIKTRASQGPVSFQLWAQIAEDGDKVDDVTLTLNALVEDDAKEQKYIIYDPIPRLRASVYLLSGLRRRAAA</sequence>
<comment type="caution">
    <text evidence="1">The sequence shown here is derived from an EMBL/GenBank/DDBJ whole genome shotgun (WGS) entry which is preliminary data.</text>
</comment>
<dbReference type="GO" id="GO:0020037">
    <property type="term" value="F:heme binding"/>
    <property type="evidence" value="ECO:0007669"/>
    <property type="project" value="InterPro"/>
</dbReference>
<evidence type="ECO:0008006" key="3">
    <source>
        <dbReference type="Google" id="ProtNLM"/>
    </source>
</evidence>
<gene>
    <name evidence="1" type="ORF">BS47DRAFT_1350603</name>
</gene>
<organism evidence="1 2">
    <name type="scientific">Hydnum rufescens UP504</name>
    <dbReference type="NCBI Taxonomy" id="1448309"/>
    <lineage>
        <taxon>Eukaryota</taxon>
        <taxon>Fungi</taxon>
        <taxon>Dikarya</taxon>
        <taxon>Basidiomycota</taxon>
        <taxon>Agaricomycotina</taxon>
        <taxon>Agaricomycetes</taxon>
        <taxon>Cantharellales</taxon>
        <taxon>Hydnaceae</taxon>
        <taxon>Hydnum</taxon>
    </lineage>
</organism>
<dbReference type="Gene3D" id="2.40.180.10">
    <property type="entry name" value="Catalase core domain"/>
    <property type="match status" value="2"/>
</dbReference>
<dbReference type="EMBL" id="MU129062">
    <property type="protein sequence ID" value="KAF9508298.1"/>
    <property type="molecule type" value="Genomic_DNA"/>
</dbReference>
<dbReference type="Proteomes" id="UP000886523">
    <property type="component" value="Unassembled WGS sequence"/>
</dbReference>
<dbReference type="OrthoDB" id="2379805at2759"/>
<dbReference type="AlphaFoldDB" id="A0A9P6DRC8"/>
<proteinExistence type="predicted"/>
<evidence type="ECO:0000313" key="1">
    <source>
        <dbReference type="EMBL" id="KAF9508298.1"/>
    </source>
</evidence>
<dbReference type="SUPFAM" id="SSF56634">
    <property type="entry name" value="Heme-dependent catalase-like"/>
    <property type="match status" value="1"/>
</dbReference>
<accession>A0A9P6DRC8</accession>